<dbReference type="Gramene" id="OMERI01G32700.4">
    <property type="protein sequence ID" value="OMERI01G32700.4"/>
    <property type="gene ID" value="OMERI01G32700"/>
</dbReference>
<protein>
    <submittedName>
        <fullName evidence="2">Uncharacterized protein</fullName>
    </submittedName>
</protein>
<proteinExistence type="predicted"/>
<keyword evidence="3" id="KW-1185">Reference proteome</keyword>
<evidence type="ECO:0000313" key="2">
    <source>
        <dbReference type="EnsemblPlants" id="OMERI01G32700.4"/>
    </source>
</evidence>
<evidence type="ECO:0000313" key="3">
    <source>
        <dbReference type="Proteomes" id="UP000008021"/>
    </source>
</evidence>
<dbReference type="EnsemblPlants" id="OMERI01G32700.4">
    <property type="protein sequence ID" value="OMERI01G32700.4"/>
    <property type="gene ID" value="OMERI01G32700"/>
</dbReference>
<dbReference type="Proteomes" id="UP000008021">
    <property type="component" value="Chromosome 1"/>
</dbReference>
<evidence type="ECO:0000256" key="1">
    <source>
        <dbReference type="SAM" id="SignalP"/>
    </source>
</evidence>
<feature type="chain" id="PRO_5002355567" evidence="1">
    <location>
        <begin position="17"/>
        <end position="120"/>
    </location>
</feature>
<name>A0A0E0C9M1_9ORYZ</name>
<feature type="signal peptide" evidence="1">
    <location>
        <begin position="1"/>
        <end position="16"/>
    </location>
</feature>
<reference evidence="2" key="1">
    <citation type="submission" date="2015-04" db="UniProtKB">
        <authorList>
            <consortium name="EnsemblPlants"/>
        </authorList>
    </citation>
    <scope>IDENTIFICATION</scope>
</reference>
<organism evidence="2">
    <name type="scientific">Oryza meridionalis</name>
    <dbReference type="NCBI Taxonomy" id="40149"/>
    <lineage>
        <taxon>Eukaryota</taxon>
        <taxon>Viridiplantae</taxon>
        <taxon>Streptophyta</taxon>
        <taxon>Embryophyta</taxon>
        <taxon>Tracheophyta</taxon>
        <taxon>Spermatophyta</taxon>
        <taxon>Magnoliopsida</taxon>
        <taxon>Liliopsida</taxon>
        <taxon>Poales</taxon>
        <taxon>Poaceae</taxon>
        <taxon>BOP clade</taxon>
        <taxon>Oryzoideae</taxon>
        <taxon>Oryzeae</taxon>
        <taxon>Oryzinae</taxon>
        <taxon>Oryza</taxon>
    </lineage>
</organism>
<reference evidence="2" key="2">
    <citation type="submission" date="2018-05" db="EMBL/GenBank/DDBJ databases">
        <title>OmerRS3 (Oryza meridionalis Reference Sequence Version 3).</title>
        <authorList>
            <person name="Zhang J."/>
            <person name="Kudrna D."/>
            <person name="Lee S."/>
            <person name="Talag J."/>
            <person name="Welchert J."/>
            <person name="Wing R.A."/>
        </authorList>
    </citation>
    <scope>NUCLEOTIDE SEQUENCE [LARGE SCALE GENOMIC DNA]</scope>
    <source>
        <strain evidence="2">cv. OR44</strain>
    </source>
</reference>
<dbReference type="AlphaFoldDB" id="A0A0E0C9M1"/>
<dbReference type="HOGENOM" id="CLU_2088653_0_0_1"/>
<accession>A0A0E0C9M1</accession>
<keyword evidence="1" id="KW-0732">Signal</keyword>
<sequence length="120" mass="13458">MTLCYFLFALTAIAAAGVFLLGGSGRGDGDEDPLDFITDADLPARKKMETMAYGIHRLRFMELNNRCEKQIERDGGEDRNPRWTGDAVGLFSGLDQQGLEVMRFLAEYDGGTWKWRSSVE</sequence>